<protein>
    <submittedName>
        <fullName evidence="2">Transcriptional regulator with XRE-family HTH domain</fullName>
    </submittedName>
</protein>
<dbReference type="SUPFAM" id="SSF47413">
    <property type="entry name" value="lambda repressor-like DNA-binding domains"/>
    <property type="match status" value="1"/>
</dbReference>
<feature type="domain" description="HTH cro/C1-type" evidence="1">
    <location>
        <begin position="8"/>
        <end position="62"/>
    </location>
</feature>
<accession>A0A7W9S468</accession>
<evidence type="ECO:0000313" key="3">
    <source>
        <dbReference type="Proteomes" id="UP000533306"/>
    </source>
</evidence>
<dbReference type="SMART" id="SM00530">
    <property type="entry name" value="HTH_XRE"/>
    <property type="match status" value="1"/>
</dbReference>
<gene>
    <name evidence="2" type="ORF">HNR59_002899</name>
</gene>
<dbReference type="InterPro" id="IPR010982">
    <property type="entry name" value="Lambda_DNA-bd_dom_sf"/>
</dbReference>
<sequence length="114" mass="12642">MNEIEKILRDLKGRHGINASQVAEALGVSKVTVSRWRSGSLVPSASKLAALRSFYETQMTGAPTVPPAVDSRDGMIVRMAALGHNYTEISKVFEISRERVRQIVSQHGAPRRRR</sequence>
<dbReference type="Proteomes" id="UP000533306">
    <property type="component" value="Unassembled WGS sequence"/>
</dbReference>
<comment type="caution">
    <text evidence="2">The sequence shown here is derived from an EMBL/GenBank/DDBJ whole genome shotgun (WGS) entry which is preliminary data.</text>
</comment>
<dbReference type="GO" id="GO:0003677">
    <property type="term" value="F:DNA binding"/>
    <property type="evidence" value="ECO:0007669"/>
    <property type="project" value="InterPro"/>
</dbReference>
<dbReference type="Gene3D" id="1.10.260.40">
    <property type="entry name" value="lambda repressor-like DNA-binding domains"/>
    <property type="match status" value="1"/>
</dbReference>
<dbReference type="RefSeq" id="WP_183831713.1">
    <property type="nucleotide sequence ID" value="NZ_JACHEU010000002.1"/>
</dbReference>
<dbReference type="Pfam" id="PF13560">
    <property type="entry name" value="HTH_31"/>
    <property type="match status" value="1"/>
</dbReference>
<reference evidence="2 3" key="1">
    <citation type="submission" date="2020-08" db="EMBL/GenBank/DDBJ databases">
        <title>Genomic Encyclopedia of Type Strains, Phase IV (KMG-IV): sequencing the most valuable type-strain genomes for metagenomic binning, comparative biology and taxonomic classification.</title>
        <authorList>
            <person name="Goeker M."/>
        </authorList>
    </citation>
    <scope>NUCLEOTIDE SEQUENCE [LARGE SCALE GENOMIC DNA]</scope>
    <source>
        <strain evidence="2 3">DSM 11099</strain>
    </source>
</reference>
<dbReference type="CDD" id="cd00093">
    <property type="entry name" value="HTH_XRE"/>
    <property type="match status" value="1"/>
</dbReference>
<organism evidence="2 3">
    <name type="scientific">Aquamicrobium lusatiense</name>
    <dbReference type="NCBI Taxonomy" id="89772"/>
    <lineage>
        <taxon>Bacteria</taxon>
        <taxon>Pseudomonadati</taxon>
        <taxon>Pseudomonadota</taxon>
        <taxon>Alphaproteobacteria</taxon>
        <taxon>Hyphomicrobiales</taxon>
        <taxon>Phyllobacteriaceae</taxon>
        <taxon>Aquamicrobium</taxon>
    </lineage>
</organism>
<dbReference type="InterPro" id="IPR013324">
    <property type="entry name" value="RNA_pol_sigma_r3/r4-like"/>
</dbReference>
<dbReference type="EMBL" id="JACHEU010000002">
    <property type="protein sequence ID" value="MBB6013510.1"/>
    <property type="molecule type" value="Genomic_DNA"/>
</dbReference>
<dbReference type="SUPFAM" id="SSF88659">
    <property type="entry name" value="Sigma3 and sigma4 domains of RNA polymerase sigma factors"/>
    <property type="match status" value="1"/>
</dbReference>
<keyword evidence="3" id="KW-1185">Reference proteome</keyword>
<evidence type="ECO:0000259" key="1">
    <source>
        <dbReference type="PROSITE" id="PS50943"/>
    </source>
</evidence>
<proteinExistence type="predicted"/>
<evidence type="ECO:0000313" key="2">
    <source>
        <dbReference type="EMBL" id="MBB6013510.1"/>
    </source>
</evidence>
<dbReference type="PROSITE" id="PS50943">
    <property type="entry name" value="HTH_CROC1"/>
    <property type="match status" value="1"/>
</dbReference>
<dbReference type="InterPro" id="IPR001387">
    <property type="entry name" value="Cro/C1-type_HTH"/>
</dbReference>
<name>A0A7W9S468_9HYPH</name>
<dbReference type="AlphaFoldDB" id="A0A7W9S468"/>